<accession>A0A8H6HB12</accession>
<evidence type="ECO:0000313" key="2">
    <source>
        <dbReference type="EMBL" id="KAF6742516.1"/>
    </source>
</evidence>
<comment type="caution">
    <text evidence="2">The sequence shown here is derived from an EMBL/GenBank/DDBJ whole genome shotgun (WGS) entry which is preliminary data.</text>
</comment>
<dbReference type="Proteomes" id="UP000521943">
    <property type="component" value="Unassembled WGS sequence"/>
</dbReference>
<dbReference type="EMBL" id="JACGCI010000181">
    <property type="protein sequence ID" value="KAF6742516.1"/>
    <property type="molecule type" value="Genomic_DNA"/>
</dbReference>
<sequence length="205" mass="22358">MPAHTFPPSLHGQQLLYARTLATPCEYVRARTRRHSHEEDPCCVLACQRPLGSSSLPPVDRVLPSNTPASCFDEGECNKSTTTDSFLRAQGTDMGKQRLRCASKTPTLPRPPSTTQRLESPSARRAVPSASPLPYATFAPRQEHPTSTVTSKSGDARRGPHLIPPPPFDLPAAFNLRAAFCEHPIFHSLLLDAAARRCVLLDAGE</sequence>
<evidence type="ECO:0000313" key="3">
    <source>
        <dbReference type="Proteomes" id="UP000521943"/>
    </source>
</evidence>
<proteinExistence type="predicted"/>
<dbReference type="AlphaFoldDB" id="A0A8H6HB12"/>
<name>A0A8H6HB12_9AGAR</name>
<gene>
    <name evidence="2" type="ORF">DFP72DRAFT_1081821</name>
</gene>
<protein>
    <submittedName>
        <fullName evidence="2">Uncharacterized protein</fullName>
    </submittedName>
</protein>
<keyword evidence="3" id="KW-1185">Reference proteome</keyword>
<organism evidence="2 3">
    <name type="scientific">Ephemerocybe angulata</name>
    <dbReference type="NCBI Taxonomy" id="980116"/>
    <lineage>
        <taxon>Eukaryota</taxon>
        <taxon>Fungi</taxon>
        <taxon>Dikarya</taxon>
        <taxon>Basidiomycota</taxon>
        <taxon>Agaricomycotina</taxon>
        <taxon>Agaricomycetes</taxon>
        <taxon>Agaricomycetidae</taxon>
        <taxon>Agaricales</taxon>
        <taxon>Agaricineae</taxon>
        <taxon>Psathyrellaceae</taxon>
        <taxon>Ephemerocybe</taxon>
    </lineage>
</organism>
<feature type="region of interest" description="Disordered" evidence="1">
    <location>
        <begin position="91"/>
        <end position="164"/>
    </location>
</feature>
<reference evidence="2 3" key="1">
    <citation type="submission" date="2020-07" db="EMBL/GenBank/DDBJ databases">
        <title>Comparative genomics of pyrophilous fungi reveals a link between fire events and developmental genes.</title>
        <authorList>
            <consortium name="DOE Joint Genome Institute"/>
            <person name="Steindorff A.S."/>
            <person name="Carver A."/>
            <person name="Calhoun S."/>
            <person name="Stillman K."/>
            <person name="Liu H."/>
            <person name="Lipzen A."/>
            <person name="Pangilinan J."/>
            <person name="Labutti K."/>
            <person name="Bruns T.D."/>
            <person name="Grigoriev I.V."/>
        </authorList>
    </citation>
    <scope>NUCLEOTIDE SEQUENCE [LARGE SCALE GENOMIC DNA]</scope>
    <source>
        <strain evidence="2 3">CBS 144469</strain>
    </source>
</reference>
<evidence type="ECO:0000256" key="1">
    <source>
        <dbReference type="SAM" id="MobiDB-lite"/>
    </source>
</evidence>
<feature type="compositionally biased region" description="Low complexity" evidence="1">
    <location>
        <begin position="120"/>
        <end position="134"/>
    </location>
</feature>